<dbReference type="RefSeq" id="WP_300955376.1">
    <property type="nucleotide sequence ID" value="NZ_JAUHJQ010000208.1"/>
</dbReference>
<feature type="non-terminal residue" evidence="1">
    <location>
        <position position="1"/>
    </location>
</feature>
<protein>
    <submittedName>
        <fullName evidence="1">Uncharacterized protein</fullName>
    </submittedName>
</protein>
<reference evidence="1" key="1">
    <citation type="submission" date="2023-06" db="EMBL/GenBank/DDBJ databases">
        <title>Draft genome sequence of Nocardioides sp. SOB77.</title>
        <authorList>
            <person name="Zhang G."/>
        </authorList>
    </citation>
    <scope>NUCLEOTIDE SEQUENCE</scope>
    <source>
        <strain evidence="1">SOB77</strain>
    </source>
</reference>
<proteinExistence type="predicted"/>
<dbReference type="Proteomes" id="UP001168620">
    <property type="component" value="Unassembled WGS sequence"/>
</dbReference>
<comment type="caution">
    <text evidence="1">The sequence shown here is derived from an EMBL/GenBank/DDBJ whole genome shotgun (WGS) entry which is preliminary data.</text>
</comment>
<feature type="non-terminal residue" evidence="1">
    <location>
        <position position="81"/>
    </location>
</feature>
<organism evidence="1 2">
    <name type="scientific">Nocardioides oceani</name>
    <dbReference type="NCBI Taxonomy" id="3058369"/>
    <lineage>
        <taxon>Bacteria</taxon>
        <taxon>Bacillati</taxon>
        <taxon>Actinomycetota</taxon>
        <taxon>Actinomycetes</taxon>
        <taxon>Propionibacteriales</taxon>
        <taxon>Nocardioidaceae</taxon>
        <taxon>Nocardioides</taxon>
    </lineage>
</organism>
<accession>A0ABT8FMY7</accession>
<dbReference type="EMBL" id="JAUHJQ010000208">
    <property type="protein sequence ID" value="MDN4175994.1"/>
    <property type="molecule type" value="Genomic_DNA"/>
</dbReference>
<evidence type="ECO:0000313" key="1">
    <source>
        <dbReference type="EMBL" id="MDN4175994.1"/>
    </source>
</evidence>
<evidence type="ECO:0000313" key="2">
    <source>
        <dbReference type="Proteomes" id="UP001168620"/>
    </source>
</evidence>
<name>A0ABT8FMY7_9ACTN</name>
<sequence>LSDEAAWPTLRAHLLLLGAAGENPVDALRAAAGDRELASAHDRAAVLDWRLDASGLRNSGAGLLPWMPAIPARLAEDPHWG</sequence>
<gene>
    <name evidence="1" type="ORF">QWY28_23820</name>
</gene>
<keyword evidence="2" id="KW-1185">Reference proteome</keyword>